<feature type="binding site" evidence="8">
    <location>
        <position position="131"/>
    </location>
    <ligand>
        <name>Na(+)</name>
        <dbReference type="ChEBI" id="CHEBI:29101"/>
        <label>1</label>
    </ligand>
</feature>
<dbReference type="PRINTS" id="PR00176">
    <property type="entry name" value="NANEUSMPORT"/>
</dbReference>
<dbReference type="EMBL" id="CAJPEX010001478">
    <property type="protein sequence ID" value="CAG0919253.1"/>
    <property type="molecule type" value="Genomic_DNA"/>
</dbReference>
<evidence type="ECO:0008006" key="13">
    <source>
        <dbReference type="Google" id="ProtNLM"/>
    </source>
</evidence>
<dbReference type="Proteomes" id="UP000678499">
    <property type="component" value="Unassembled WGS sequence"/>
</dbReference>
<evidence type="ECO:0000256" key="6">
    <source>
        <dbReference type="ARBA" id="ARBA00022989"/>
    </source>
</evidence>
<proteinExistence type="inferred from homology"/>
<gene>
    <name evidence="11" type="ORF">NMOB1V02_LOCUS6784</name>
</gene>
<keyword evidence="8" id="KW-0915">Sodium</keyword>
<accession>A0A7R9GE05</accession>
<evidence type="ECO:0000256" key="9">
    <source>
        <dbReference type="SAM" id="MobiDB-lite"/>
    </source>
</evidence>
<dbReference type="InterPro" id="IPR037272">
    <property type="entry name" value="SNS_sf"/>
</dbReference>
<comment type="similarity">
    <text evidence="2">Belongs to the sodium:neurotransmitter symporter (SNF) (TC 2.A.22) family.</text>
</comment>
<feature type="transmembrane region" description="Helical" evidence="10">
    <location>
        <begin position="43"/>
        <end position="68"/>
    </location>
</feature>
<feature type="region of interest" description="Disordered" evidence="9">
    <location>
        <begin position="395"/>
        <end position="425"/>
    </location>
</feature>
<keyword evidence="8" id="KW-0479">Metal-binding</keyword>
<keyword evidence="6 10" id="KW-1133">Transmembrane helix</keyword>
<evidence type="ECO:0000256" key="3">
    <source>
        <dbReference type="ARBA" id="ARBA00022448"/>
    </source>
</evidence>
<keyword evidence="3" id="KW-0813">Transport</keyword>
<feature type="transmembrane region" description="Helical" evidence="10">
    <location>
        <begin position="259"/>
        <end position="278"/>
    </location>
</feature>
<evidence type="ECO:0000256" key="1">
    <source>
        <dbReference type="ARBA" id="ARBA00004141"/>
    </source>
</evidence>
<dbReference type="PANTHER" id="PTHR11616">
    <property type="entry name" value="SODIUM/CHLORIDE DEPENDENT TRANSPORTER"/>
    <property type="match status" value="1"/>
</dbReference>
<organism evidence="11">
    <name type="scientific">Notodromas monacha</name>
    <dbReference type="NCBI Taxonomy" id="399045"/>
    <lineage>
        <taxon>Eukaryota</taxon>
        <taxon>Metazoa</taxon>
        <taxon>Ecdysozoa</taxon>
        <taxon>Arthropoda</taxon>
        <taxon>Crustacea</taxon>
        <taxon>Oligostraca</taxon>
        <taxon>Ostracoda</taxon>
        <taxon>Podocopa</taxon>
        <taxon>Podocopida</taxon>
        <taxon>Cypridocopina</taxon>
        <taxon>Cypridoidea</taxon>
        <taxon>Cyprididae</taxon>
        <taxon>Notodromas</taxon>
    </lineage>
</organism>
<dbReference type="AlphaFoldDB" id="A0A7R9GE05"/>
<evidence type="ECO:0000256" key="2">
    <source>
        <dbReference type="ARBA" id="ARBA00006459"/>
    </source>
</evidence>
<feature type="binding site" evidence="8">
    <location>
        <position position="196"/>
    </location>
    <ligand>
        <name>Na(+)</name>
        <dbReference type="ChEBI" id="CHEBI:29101"/>
        <label>1</label>
    </ligand>
</feature>
<dbReference type="InterPro" id="IPR000175">
    <property type="entry name" value="Na/ntran_symport"/>
</dbReference>
<comment type="subcellular location">
    <subcellularLocation>
        <location evidence="1">Membrane</location>
        <topology evidence="1">Multi-pass membrane protein</topology>
    </subcellularLocation>
</comment>
<evidence type="ECO:0000256" key="8">
    <source>
        <dbReference type="PIRSR" id="PIRSR600175-1"/>
    </source>
</evidence>
<feature type="binding site" evidence="8">
    <location>
        <position position="200"/>
    </location>
    <ligand>
        <name>Na(+)</name>
        <dbReference type="ChEBI" id="CHEBI:29101"/>
        <label>1</label>
    </ligand>
</feature>
<dbReference type="SUPFAM" id="SSF161070">
    <property type="entry name" value="SNF-like"/>
    <property type="match status" value="1"/>
</dbReference>
<keyword evidence="12" id="KW-1185">Reference proteome</keyword>
<dbReference type="OrthoDB" id="6354857at2759"/>
<keyword evidence="4 10" id="KW-0812">Transmembrane</keyword>
<dbReference type="GO" id="GO:0046872">
    <property type="term" value="F:metal ion binding"/>
    <property type="evidence" value="ECO:0007669"/>
    <property type="project" value="UniProtKB-KW"/>
</dbReference>
<feature type="binding site" evidence="8">
    <location>
        <position position="199"/>
    </location>
    <ligand>
        <name>Na(+)</name>
        <dbReference type="ChEBI" id="CHEBI:29101"/>
        <label>1</label>
    </ligand>
</feature>
<dbReference type="GO" id="GO:0015375">
    <property type="term" value="F:glycine:sodium symporter activity"/>
    <property type="evidence" value="ECO:0007669"/>
    <property type="project" value="TreeGrafter"/>
</dbReference>
<feature type="transmembrane region" description="Helical" evidence="10">
    <location>
        <begin position="125"/>
        <end position="150"/>
    </location>
</feature>
<feature type="transmembrane region" description="Helical" evidence="10">
    <location>
        <begin position="16"/>
        <end position="34"/>
    </location>
</feature>
<feature type="transmembrane region" description="Helical" evidence="10">
    <location>
        <begin position="88"/>
        <end position="113"/>
    </location>
</feature>
<evidence type="ECO:0000256" key="5">
    <source>
        <dbReference type="ARBA" id="ARBA00022847"/>
    </source>
</evidence>
<protein>
    <recommendedName>
        <fullName evidence="13">Sodium-and chloride-dependent glycine transporter 2</fullName>
    </recommendedName>
</protein>
<feature type="transmembrane region" description="Helical" evidence="10">
    <location>
        <begin position="184"/>
        <end position="213"/>
    </location>
</feature>
<dbReference type="Pfam" id="PF00209">
    <property type="entry name" value="SNF"/>
    <property type="match status" value="1"/>
</dbReference>
<keyword evidence="5" id="KW-0769">Symport</keyword>
<evidence type="ECO:0000256" key="7">
    <source>
        <dbReference type="ARBA" id="ARBA00023136"/>
    </source>
</evidence>
<reference evidence="11" key="1">
    <citation type="submission" date="2020-11" db="EMBL/GenBank/DDBJ databases">
        <authorList>
            <person name="Tran Van P."/>
        </authorList>
    </citation>
    <scope>NUCLEOTIDE SEQUENCE</scope>
</reference>
<dbReference type="PANTHER" id="PTHR11616:SF240">
    <property type="entry name" value="BLOATED TUBULES, ISOFORM B-RELATED"/>
    <property type="match status" value="1"/>
</dbReference>
<feature type="transmembrane region" description="Helical" evidence="10">
    <location>
        <begin position="336"/>
        <end position="358"/>
    </location>
</feature>
<dbReference type="EMBL" id="OA883515">
    <property type="protein sequence ID" value="CAD7279101.1"/>
    <property type="molecule type" value="Genomic_DNA"/>
</dbReference>
<evidence type="ECO:0000313" key="11">
    <source>
        <dbReference type="EMBL" id="CAD7279101.1"/>
    </source>
</evidence>
<keyword evidence="7 10" id="KW-0472">Membrane</keyword>
<dbReference type="PROSITE" id="PS50267">
    <property type="entry name" value="NA_NEUROTRAN_SYMP_3"/>
    <property type="match status" value="1"/>
</dbReference>
<evidence type="ECO:0000313" key="12">
    <source>
        <dbReference type="Proteomes" id="UP000678499"/>
    </source>
</evidence>
<feature type="transmembrane region" description="Helical" evidence="10">
    <location>
        <begin position="225"/>
        <end position="247"/>
    </location>
</feature>
<dbReference type="GO" id="GO:0005886">
    <property type="term" value="C:plasma membrane"/>
    <property type="evidence" value="ECO:0007669"/>
    <property type="project" value="TreeGrafter"/>
</dbReference>
<feature type="transmembrane region" description="Helical" evidence="10">
    <location>
        <begin position="299"/>
        <end position="324"/>
    </location>
</feature>
<evidence type="ECO:0000256" key="4">
    <source>
        <dbReference type="ARBA" id="ARBA00022692"/>
    </source>
</evidence>
<sequence length="425" mass="47109">MLEVTEGWHDFGGLKWELVLCLLLAWIIVAASLIKGVQSSGKVVYFTALFPYLVLVILCIQGATLPGASEGIKFYLTPKWELLAAPKVWAEAATQIFYSLGPAFGGLITLSSYNKFKNNCVRDAIVIAFSNCLTSVFAGFAIFSIVGYMAHELGVPTSQVIKSGPGLAFIAYPDAIAQMPLSPVWAVLFFVMLITLGLDSQFTMVETLITALLDEMPHLRSRKSSVVIGICAVMFVLGLSMCARGGIYMFTLIDSYSAGWSLLILALLEIVAVHYVYGSTRFMANIKEMVGEWMYPSRYYWLINWCFLAPGLITSILFFSWIMYEPASYGGEPFPLWVNVIGWAMAFSPLIIFLVMGANQYKQAIRKNLGWRSLFRPSASWGPAYVRENLPSQKAKTDNEISANSGYDNPVFSENPSEYVTSTHL</sequence>
<feature type="binding site" evidence="8">
    <location>
        <position position="99"/>
    </location>
    <ligand>
        <name>Na(+)</name>
        <dbReference type="ChEBI" id="CHEBI:29101"/>
        <label>1</label>
    </ligand>
</feature>
<evidence type="ECO:0000256" key="10">
    <source>
        <dbReference type="SAM" id="Phobius"/>
    </source>
</evidence>
<name>A0A7R9GE05_9CRUS</name>